<reference evidence="3 4" key="1">
    <citation type="journal article" date="2019" name="Int. J. Syst. Evol. Microbiol.">
        <title>The Global Catalogue of Microorganisms (GCM) 10K type strain sequencing project: providing services to taxonomists for standard genome sequencing and annotation.</title>
        <authorList>
            <consortium name="The Broad Institute Genomics Platform"/>
            <consortium name="The Broad Institute Genome Sequencing Center for Infectious Disease"/>
            <person name="Wu L."/>
            <person name="Ma J."/>
        </authorList>
    </citation>
    <scope>NUCLEOTIDE SEQUENCE [LARGE SCALE GENOMIC DNA]</scope>
    <source>
        <strain evidence="3 4">JCM 10696</strain>
    </source>
</reference>
<evidence type="ECO:0000256" key="1">
    <source>
        <dbReference type="SAM" id="MobiDB-lite"/>
    </source>
</evidence>
<proteinExistence type="predicted"/>
<evidence type="ECO:0000256" key="2">
    <source>
        <dbReference type="SAM" id="Phobius"/>
    </source>
</evidence>
<evidence type="ECO:0000313" key="4">
    <source>
        <dbReference type="Proteomes" id="UP001500665"/>
    </source>
</evidence>
<sequence>MTNLQNKKTRQEKADERRRRQEQKVQEYDSRYFDVPVAKYVFIGLLSLVVFFHIVALVVLFFAPT</sequence>
<dbReference type="RefSeq" id="WP_344242094.1">
    <property type="nucleotide sequence ID" value="NZ_BAAAHH010000014.1"/>
</dbReference>
<feature type="transmembrane region" description="Helical" evidence="2">
    <location>
        <begin position="40"/>
        <end position="63"/>
    </location>
</feature>
<keyword evidence="2" id="KW-0812">Transmembrane</keyword>
<keyword evidence="2" id="KW-1133">Transmembrane helix</keyword>
<gene>
    <name evidence="3" type="ORF">GCM10009550_37070</name>
</gene>
<evidence type="ECO:0000313" key="3">
    <source>
        <dbReference type="EMBL" id="GAA0954162.1"/>
    </source>
</evidence>
<feature type="compositionally biased region" description="Basic and acidic residues" evidence="1">
    <location>
        <begin position="9"/>
        <end position="24"/>
    </location>
</feature>
<protein>
    <submittedName>
        <fullName evidence="3">Uncharacterized protein</fullName>
    </submittedName>
</protein>
<keyword evidence="2" id="KW-0472">Membrane</keyword>
<organism evidence="3 4">
    <name type="scientific">Actinocorallia libanotica</name>
    <dbReference type="NCBI Taxonomy" id="46162"/>
    <lineage>
        <taxon>Bacteria</taxon>
        <taxon>Bacillati</taxon>
        <taxon>Actinomycetota</taxon>
        <taxon>Actinomycetes</taxon>
        <taxon>Streptosporangiales</taxon>
        <taxon>Thermomonosporaceae</taxon>
        <taxon>Actinocorallia</taxon>
    </lineage>
</organism>
<accession>A0ABN1RAR8</accession>
<comment type="caution">
    <text evidence="3">The sequence shown here is derived from an EMBL/GenBank/DDBJ whole genome shotgun (WGS) entry which is preliminary data.</text>
</comment>
<feature type="region of interest" description="Disordered" evidence="1">
    <location>
        <begin position="1"/>
        <end position="24"/>
    </location>
</feature>
<keyword evidence="4" id="KW-1185">Reference proteome</keyword>
<dbReference type="Proteomes" id="UP001500665">
    <property type="component" value="Unassembled WGS sequence"/>
</dbReference>
<name>A0ABN1RAR8_9ACTN</name>
<dbReference type="EMBL" id="BAAAHH010000014">
    <property type="protein sequence ID" value="GAA0954162.1"/>
    <property type="molecule type" value="Genomic_DNA"/>
</dbReference>